<name>A0A8J5IBD4_ZINOF</name>
<evidence type="ECO:0000256" key="2">
    <source>
        <dbReference type="ARBA" id="ARBA00022840"/>
    </source>
</evidence>
<dbReference type="EMBL" id="JACMSC010000001">
    <property type="protein sequence ID" value="KAG6537265.1"/>
    <property type="molecule type" value="Genomic_DNA"/>
</dbReference>
<dbReference type="InterPro" id="IPR029048">
    <property type="entry name" value="HSP70_C_sf"/>
</dbReference>
<organism evidence="4 5">
    <name type="scientific">Zingiber officinale</name>
    <name type="common">Ginger</name>
    <name type="synonym">Amomum zingiber</name>
    <dbReference type="NCBI Taxonomy" id="94328"/>
    <lineage>
        <taxon>Eukaryota</taxon>
        <taxon>Viridiplantae</taxon>
        <taxon>Streptophyta</taxon>
        <taxon>Embryophyta</taxon>
        <taxon>Tracheophyta</taxon>
        <taxon>Spermatophyta</taxon>
        <taxon>Magnoliopsida</taxon>
        <taxon>Liliopsida</taxon>
        <taxon>Zingiberales</taxon>
        <taxon>Zingiberaceae</taxon>
        <taxon>Zingiber</taxon>
    </lineage>
</organism>
<sequence length="178" mass="20446">MHCSNNQESVRMDTDEAANDSSNTETDANMEDAKTSDWVDNGVPESVEKPVQMETDNKVEAGKKKVKKINVPVVELVYGGMSAKELQKAVEKEFEMALQDRVMEETEDKKMLWRHMSFVTSSEKDEMIAKLQEVEDWLYEDGEDETKGVYVDKLEKLQKQGNPIEERHKEWIDRGPAT</sequence>
<comment type="caution">
    <text evidence="4">The sequence shown here is derived from an EMBL/GenBank/DDBJ whole genome shotgun (WGS) entry which is preliminary data.</text>
</comment>
<dbReference type="Proteomes" id="UP000734854">
    <property type="component" value="Unassembled WGS sequence"/>
</dbReference>
<dbReference type="PANTHER" id="PTHR45639">
    <property type="entry name" value="HSC70CB, ISOFORM G-RELATED"/>
    <property type="match status" value="1"/>
</dbReference>
<reference evidence="4 5" key="1">
    <citation type="submission" date="2020-08" db="EMBL/GenBank/DDBJ databases">
        <title>Plant Genome Project.</title>
        <authorList>
            <person name="Zhang R.-G."/>
        </authorList>
    </citation>
    <scope>NUCLEOTIDE SEQUENCE [LARGE SCALE GENOMIC DNA]</scope>
    <source>
        <tissue evidence="4">Rhizome</tissue>
    </source>
</reference>
<dbReference type="AlphaFoldDB" id="A0A8J5IBD4"/>
<gene>
    <name evidence="4" type="ORF">ZIOFF_002352</name>
</gene>
<proteinExistence type="predicted"/>
<dbReference type="GO" id="GO:0005524">
    <property type="term" value="F:ATP binding"/>
    <property type="evidence" value="ECO:0007669"/>
    <property type="project" value="UniProtKB-KW"/>
</dbReference>
<evidence type="ECO:0000256" key="1">
    <source>
        <dbReference type="ARBA" id="ARBA00022741"/>
    </source>
</evidence>
<dbReference type="GO" id="GO:0005829">
    <property type="term" value="C:cytosol"/>
    <property type="evidence" value="ECO:0007669"/>
    <property type="project" value="TreeGrafter"/>
</dbReference>
<dbReference type="SUPFAM" id="SSF100934">
    <property type="entry name" value="Heat shock protein 70kD (HSP70), C-terminal subdomain"/>
    <property type="match status" value="1"/>
</dbReference>
<evidence type="ECO:0000313" key="4">
    <source>
        <dbReference type="EMBL" id="KAG6537265.1"/>
    </source>
</evidence>
<dbReference type="PANTHER" id="PTHR45639:SF4">
    <property type="entry name" value="HSC70CB, ISOFORM G"/>
    <property type="match status" value="1"/>
</dbReference>
<feature type="region of interest" description="Disordered" evidence="3">
    <location>
        <begin position="1"/>
        <end position="59"/>
    </location>
</feature>
<dbReference type="GO" id="GO:0140662">
    <property type="term" value="F:ATP-dependent protein folding chaperone"/>
    <property type="evidence" value="ECO:0007669"/>
    <property type="project" value="InterPro"/>
</dbReference>
<keyword evidence="5" id="KW-1185">Reference proteome</keyword>
<accession>A0A8J5IBD4</accession>
<dbReference type="GO" id="GO:0005634">
    <property type="term" value="C:nucleus"/>
    <property type="evidence" value="ECO:0007669"/>
    <property type="project" value="TreeGrafter"/>
</dbReference>
<dbReference type="Gene3D" id="1.20.1270.10">
    <property type="match status" value="1"/>
</dbReference>
<evidence type="ECO:0000256" key="3">
    <source>
        <dbReference type="SAM" id="MobiDB-lite"/>
    </source>
</evidence>
<dbReference type="InterPro" id="IPR013126">
    <property type="entry name" value="Hsp_70_fam"/>
</dbReference>
<protein>
    <submittedName>
        <fullName evidence="4">Uncharacterized protein</fullName>
    </submittedName>
</protein>
<evidence type="ECO:0000313" key="5">
    <source>
        <dbReference type="Proteomes" id="UP000734854"/>
    </source>
</evidence>
<keyword evidence="2" id="KW-0067">ATP-binding</keyword>
<keyword evidence="1" id="KW-0547">Nucleotide-binding</keyword>